<keyword evidence="4" id="KW-0804">Transcription</keyword>
<evidence type="ECO:0000313" key="8">
    <source>
        <dbReference type="Proteomes" id="UP000054988"/>
    </source>
</evidence>
<evidence type="ECO:0000256" key="6">
    <source>
        <dbReference type="SAM" id="MobiDB-lite"/>
    </source>
</evidence>
<reference evidence="7 8" key="1">
    <citation type="submission" date="2015-12" db="EMBL/GenBank/DDBJ databases">
        <title>Draft genome sequence of Moniliophthora roreri, the causal agent of frosty pod rot of cacao.</title>
        <authorList>
            <person name="Aime M.C."/>
            <person name="Diaz-Valderrama J.R."/>
            <person name="Kijpornyongpan T."/>
            <person name="Phillips-Mora W."/>
        </authorList>
    </citation>
    <scope>NUCLEOTIDE SEQUENCE [LARGE SCALE GENOMIC DNA]</scope>
    <source>
        <strain evidence="7 8">MCA 2952</strain>
    </source>
</reference>
<comment type="caution">
    <text evidence="7">The sequence shown here is derived from an EMBL/GenBank/DDBJ whole genome shotgun (WGS) entry which is preliminary data.</text>
</comment>
<dbReference type="EMBL" id="LATX01002119">
    <property type="protein sequence ID" value="KTB34148.1"/>
    <property type="molecule type" value="Genomic_DNA"/>
</dbReference>
<dbReference type="InterPro" id="IPR009668">
    <property type="entry name" value="RNA_pol-assoc_fac_A49-like"/>
</dbReference>
<keyword evidence="5" id="KW-0539">Nucleus</keyword>
<comment type="similarity">
    <text evidence="2">Belongs to the eukaryotic RPA49/POLR1E RNA polymerase subunit family.</text>
</comment>
<comment type="subcellular location">
    <subcellularLocation>
        <location evidence="1">Nucleus</location>
        <location evidence="1">Nucleolus</location>
    </subcellularLocation>
</comment>
<dbReference type="eggNOG" id="KOG4183">
    <property type="taxonomic scope" value="Eukaryota"/>
</dbReference>
<accession>A0A0W0FD51</accession>
<organism evidence="7 8">
    <name type="scientific">Moniliophthora roreri</name>
    <name type="common">Frosty pod rot fungus</name>
    <name type="synonym">Monilia roreri</name>
    <dbReference type="NCBI Taxonomy" id="221103"/>
    <lineage>
        <taxon>Eukaryota</taxon>
        <taxon>Fungi</taxon>
        <taxon>Dikarya</taxon>
        <taxon>Basidiomycota</taxon>
        <taxon>Agaricomycotina</taxon>
        <taxon>Agaricomycetes</taxon>
        <taxon>Agaricomycetidae</taxon>
        <taxon>Agaricales</taxon>
        <taxon>Marasmiineae</taxon>
        <taxon>Marasmiaceae</taxon>
        <taxon>Moniliophthora</taxon>
    </lineage>
</organism>
<evidence type="ECO:0000256" key="3">
    <source>
        <dbReference type="ARBA" id="ARBA00022478"/>
    </source>
</evidence>
<dbReference type="GO" id="GO:0000428">
    <property type="term" value="C:DNA-directed RNA polymerase complex"/>
    <property type="evidence" value="ECO:0007669"/>
    <property type="project" value="UniProtKB-KW"/>
</dbReference>
<gene>
    <name evidence="7" type="ORF">WG66_13282</name>
</gene>
<name>A0A0W0FD51_MONRR</name>
<evidence type="ECO:0000256" key="2">
    <source>
        <dbReference type="ARBA" id="ARBA00009430"/>
    </source>
</evidence>
<sequence>MALSKKRKRDDSPERNGLSFKLADSSKSGALGPLLVSFPAIQAPESTIFKCYAPDGQVKEGRMDVVGETPDIEFASHFVESQRAANSGCRYMLAVHNRRTSSLTVLPTPKIPHILTRSVKALKTDPGESAPSALAYREARTALGETFGTKKARAAIRAEERNRVDVNAMQGVMQHVMDGIEKGAENLMTTEEAKETEDSNRLIPKFNATTSDPAEVYPLHNIIPEAEWKIINTSEFDTTKLAGDMTGLLPTARPEWIQNHLKSLENVSSPKAARKTWKLVYYVSALFQLRWITGRKGLSKDIIHRKMKGVPTIIVDGLLSRFTETSRDNSALHSLTSGMETKLLAYLLALCLRVDGYASNPEVIARDLSLPAARHSQRAVQELGWVQRLSLSLPVN</sequence>
<proteinExistence type="inferred from homology"/>
<evidence type="ECO:0000313" key="7">
    <source>
        <dbReference type="EMBL" id="KTB34148.1"/>
    </source>
</evidence>
<dbReference type="Proteomes" id="UP000054988">
    <property type="component" value="Unassembled WGS sequence"/>
</dbReference>
<evidence type="ECO:0000256" key="4">
    <source>
        <dbReference type="ARBA" id="ARBA00023163"/>
    </source>
</evidence>
<protein>
    <submittedName>
        <fullName evidence="7">Uncharacterized protein</fullName>
    </submittedName>
</protein>
<evidence type="ECO:0000256" key="5">
    <source>
        <dbReference type="ARBA" id="ARBA00023242"/>
    </source>
</evidence>
<evidence type="ECO:0000256" key="1">
    <source>
        <dbReference type="ARBA" id="ARBA00004604"/>
    </source>
</evidence>
<keyword evidence="3" id="KW-0240">DNA-directed RNA polymerase</keyword>
<dbReference type="GO" id="GO:0006351">
    <property type="term" value="P:DNA-templated transcription"/>
    <property type="evidence" value="ECO:0007669"/>
    <property type="project" value="InterPro"/>
</dbReference>
<dbReference type="GO" id="GO:0005730">
    <property type="term" value="C:nucleolus"/>
    <property type="evidence" value="ECO:0007669"/>
    <property type="project" value="UniProtKB-SubCell"/>
</dbReference>
<dbReference type="Pfam" id="PF06870">
    <property type="entry name" value="RNA_pol_I_A49"/>
    <property type="match status" value="1"/>
</dbReference>
<feature type="region of interest" description="Disordered" evidence="6">
    <location>
        <begin position="1"/>
        <end position="25"/>
    </location>
</feature>
<dbReference type="GO" id="GO:0003677">
    <property type="term" value="F:DNA binding"/>
    <property type="evidence" value="ECO:0007669"/>
    <property type="project" value="InterPro"/>
</dbReference>
<dbReference type="AlphaFoldDB" id="A0A0W0FD51"/>
<dbReference type="PANTHER" id="PTHR14440">
    <property type="entry name" value="DNA-DIRECTED RNA POLYMERASE I SUBUNIT RPA49"/>
    <property type="match status" value="1"/>
</dbReference>